<protein>
    <submittedName>
        <fullName evidence="1">Uncharacterized protein</fullName>
    </submittedName>
</protein>
<evidence type="ECO:0000313" key="2">
    <source>
        <dbReference type="Proteomes" id="UP001605036"/>
    </source>
</evidence>
<accession>A0ABD1XZW9</accession>
<reference evidence="1 2" key="1">
    <citation type="submission" date="2024-09" db="EMBL/GenBank/DDBJ databases">
        <title>Chromosome-scale assembly of Riccia fluitans.</title>
        <authorList>
            <person name="Paukszto L."/>
            <person name="Sawicki J."/>
            <person name="Karawczyk K."/>
            <person name="Piernik-Szablinska J."/>
            <person name="Szczecinska M."/>
            <person name="Mazdziarz M."/>
        </authorList>
    </citation>
    <scope>NUCLEOTIDE SEQUENCE [LARGE SCALE GENOMIC DNA]</scope>
    <source>
        <strain evidence="1">Rf_01</strain>
        <tissue evidence="1">Aerial parts of the thallus</tissue>
    </source>
</reference>
<dbReference type="EMBL" id="JBHFFA010000006">
    <property type="protein sequence ID" value="KAL2620048.1"/>
    <property type="molecule type" value="Genomic_DNA"/>
</dbReference>
<dbReference type="AlphaFoldDB" id="A0ABD1XZW9"/>
<comment type="caution">
    <text evidence="1">The sequence shown here is derived from an EMBL/GenBank/DDBJ whole genome shotgun (WGS) entry which is preliminary data.</text>
</comment>
<proteinExistence type="predicted"/>
<gene>
    <name evidence="1" type="ORF">R1flu_000253</name>
</gene>
<sequence>MFLRLEMKIHEGDGYMRRGSPDFKVWRLKSRRAAFCIIGRRARKEKLQNMNEPWTESITEVLPEPKVFGHSLHIIIIEKVGIT</sequence>
<dbReference type="Proteomes" id="UP001605036">
    <property type="component" value="Unassembled WGS sequence"/>
</dbReference>
<evidence type="ECO:0000313" key="1">
    <source>
        <dbReference type="EMBL" id="KAL2620048.1"/>
    </source>
</evidence>
<name>A0ABD1XZW9_9MARC</name>
<keyword evidence="2" id="KW-1185">Reference proteome</keyword>
<organism evidence="1 2">
    <name type="scientific">Riccia fluitans</name>
    <dbReference type="NCBI Taxonomy" id="41844"/>
    <lineage>
        <taxon>Eukaryota</taxon>
        <taxon>Viridiplantae</taxon>
        <taxon>Streptophyta</taxon>
        <taxon>Embryophyta</taxon>
        <taxon>Marchantiophyta</taxon>
        <taxon>Marchantiopsida</taxon>
        <taxon>Marchantiidae</taxon>
        <taxon>Marchantiales</taxon>
        <taxon>Ricciaceae</taxon>
        <taxon>Riccia</taxon>
    </lineage>
</organism>